<name>A0ABP2XF05_9CHLA</name>
<evidence type="ECO:0000313" key="1">
    <source>
        <dbReference type="EMBL" id="EQM63065.1"/>
    </source>
</evidence>
<dbReference type="Proteomes" id="UP000016064">
    <property type="component" value="Unassembled WGS sequence"/>
</dbReference>
<gene>
    <name evidence="1" type="ORF">H359_0322</name>
</gene>
<dbReference type="EMBL" id="APJW01000001">
    <property type="protein sequence ID" value="EQM63065.1"/>
    <property type="molecule type" value="Genomic_DNA"/>
</dbReference>
<sequence length="135" mass="14711">MLPINSIISNGGVSLDSGFSCHSGVSSSNRSPILYERLGINFALIGTSGPNVVTQTRAVVLLIKETIVPTRLDFPRDTTWRIVPFRLSSLLRPGNNDTKTWSPSRAPFRSLAGMKISKGYFSGWSGETKPKPFLA</sequence>
<evidence type="ECO:0000313" key="2">
    <source>
        <dbReference type="Proteomes" id="UP000016064"/>
    </source>
</evidence>
<keyword evidence="2" id="KW-1185">Reference proteome</keyword>
<protein>
    <submittedName>
        <fullName evidence="1">Uncharacterized protein</fullName>
    </submittedName>
</protein>
<accession>A0ABP2XF05</accession>
<comment type="caution">
    <text evidence="1">The sequence shown here is derived from an EMBL/GenBank/DDBJ whole genome shotgun (WGS) entry which is preliminary data.</text>
</comment>
<organism evidence="1 2">
    <name type="scientific">Chlamydia ibidis 10-1398/6</name>
    <dbReference type="NCBI Taxonomy" id="1046581"/>
    <lineage>
        <taxon>Bacteria</taxon>
        <taxon>Pseudomonadati</taxon>
        <taxon>Chlamydiota</taxon>
        <taxon>Chlamydiia</taxon>
        <taxon>Chlamydiales</taxon>
        <taxon>Chlamydiaceae</taxon>
        <taxon>Chlamydia/Chlamydophila group</taxon>
        <taxon>Chlamydia</taxon>
    </lineage>
</organism>
<proteinExistence type="predicted"/>
<reference evidence="1 2" key="1">
    <citation type="submission" date="2013-07" db="EMBL/GenBank/DDBJ databases">
        <title>Isolation of a new Chlamydia species from the feral Sacred Ibis (Threskiornis aethiopicus): Chlamydia ibidis.</title>
        <authorList>
            <person name="Vorimore F."/>
            <person name="Hsia R.-C."/>
            <person name="Huot-Creasy H."/>
            <person name="Bastian S."/>
            <person name="Deruyter L."/>
            <person name="Passet A."/>
            <person name="Sachse K."/>
            <person name="Bavoil P."/>
            <person name="Myers G."/>
            <person name="Laroucau K."/>
        </authorList>
    </citation>
    <scope>NUCLEOTIDE SEQUENCE [LARGE SCALE GENOMIC DNA]</scope>
    <source>
        <strain evidence="1 2">10-1398/6</strain>
    </source>
</reference>